<dbReference type="PANTHER" id="PTHR10773:SF19">
    <property type="match status" value="1"/>
</dbReference>
<evidence type="ECO:0000313" key="2">
    <source>
        <dbReference type="EMBL" id="CAG9836190.1"/>
    </source>
</evidence>
<protein>
    <submittedName>
        <fullName evidence="2">Uncharacterized protein</fullName>
    </submittedName>
</protein>
<dbReference type="Proteomes" id="UP001153709">
    <property type="component" value="Chromosome 6"/>
</dbReference>
<evidence type="ECO:0000256" key="1">
    <source>
        <dbReference type="SAM" id="MobiDB-lite"/>
    </source>
</evidence>
<feature type="region of interest" description="Disordered" evidence="1">
    <location>
        <begin position="67"/>
        <end position="99"/>
    </location>
</feature>
<feature type="region of interest" description="Disordered" evidence="1">
    <location>
        <begin position="124"/>
        <end position="167"/>
    </location>
</feature>
<feature type="region of interest" description="Disordered" evidence="1">
    <location>
        <begin position="304"/>
        <end position="380"/>
    </location>
</feature>
<dbReference type="PANTHER" id="PTHR10773">
    <property type="entry name" value="DNA-DIRECTED RNA POLYMERASES I, II, AND III SUBUNIT RPABC2"/>
    <property type="match status" value="1"/>
</dbReference>
<dbReference type="AlphaFoldDB" id="A0A9N9XEJ6"/>
<name>A0A9N9XEJ6_DIABA</name>
<feature type="region of interest" description="Disordered" evidence="1">
    <location>
        <begin position="514"/>
        <end position="536"/>
    </location>
</feature>
<proteinExistence type="predicted"/>
<organism evidence="2 3">
    <name type="scientific">Diabrotica balteata</name>
    <name type="common">Banded cucumber beetle</name>
    <dbReference type="NCBI Taxonomy" id="107213"/>
    <lineage>
        <taxon>Eukaryota</taxon>
        <taxon>Metazoa</taxon>
        <taxon>Ecdysozoa</taxon>
        <taxon>Arthropoda</taxon>
        <taxon>Hexapoda</taxon>
        <taxon>Insecta</taxon>
        <taxon>Pterygota</taxon>
        <taxon>Neoptera</taxon>
        <taxon>Endopterygota</taxon>
        <taxon>Coleoptera</taxon>
        <taxon>Polyphaga</taxon>
        <taxon>Cucujiformia</taxon>
        <taxon>Chrysomeloidea</taxon>
        <taxon>Chrysomelidae</taxon>
        <taxon>Galerucinae</taxon>
        <taxon>Diabroticina</taxon>
        <taxon>Diabroticites</taxon>
        <taxon>Diabrotica</taxon>
    </lineage>
</organism>
<feature type="compositionally biased region" description="Basic residues" evidence="1">
    <location>
        <begin position="337"/>
        <end position="346"/>
    </location>
</feature>
<reference evidence="2" key="1">
    <citation type="submission" date="2022-01" db="EMBL/GenBank/DDBJ databases">
        <authorList>
            <person name="King R."/>
        </authorList>
    </citation>
    <scope>NUCLEOTIDE SEQUENCE</scope>
</reference>
<dbReference type="EMBL" id="OU898281">
    <property type="protein sequence ID" value="CAG9836190.1"/>
    <property type="molecule type" value="Genomic_DNA"/>
</dbReference>
<sequence>MARATFSSNDLNYDSSAFSPALSIPEEYRKFFKSDDLDQDPNYIPIEKSGNYSRSLICPGSTTEAENKNILEGLPNEYDGETSNRNDNKLESSSGGSADTMKLSMQLEPVQTFIHKSDNMEQITNHQSASFTSSTSSSSTSSSSSSSNSSDSESSDSESSNNKDTECTDKAIETNMDGINYQTNVNYDINIETGHVHNFEIEENRIKNPAEAVEQDENETGNNEEQLQNFSSGDVIADPDTECTQEGIETNMDARNDQSNVNYDINTGSGLINNFETEENRIKNPAETIEQDKNEIRNIEEKLEEFSSSDSVADPDYTQDQNDLSDSDDNMPQPTKKDKKLPMKRKSQPDEWIRNKAKRLRNSGKEYVTKSKEKKIKPMRKVGKPCTDKCKLQCSTKFTEEQRQIIFEGYYDLPDIERKRDFISFNMTHIEPKYQYKKGTRQPNMAFFLTNGDNMTRTRVCKTFFLSTLDISDRVVRTVKTKAHKDILVMDSYLKEIQKLQKLYDEVDKENIHLESKPESDRCEESDHITDKEEECKKELETKLEEGLGEKPATSKYFKTSMKNRRLFYYGKDNPN</sequence>
<gene>
    <name evidence="2" type="ORF">DIABBA_LOCUS9299</name>
</gene>
<accession>A0A9N9XEJ6</accession>
<feature type="compositionally biased region" description="Low complexity" evidence="1">
    <location>
        <begin position="133"/>
        <end position="160"/>
    </location>
</feature>
<dbReference type="OrthoDB" id="6776127at2759"/>
<keyword evidence="3" id="KW-1185">Reference proteome</keyword>
<feature type="region of interest" description="Disordered" evidence="1">
    <location>
        <begin position="212"/>
        <end position="240"/>
    </location>
</feature>
<feature type="compositionally biased region" description="Polar residues" evidence="1">
    <location>
        <begin position="220"/>
        <end position="232"/>
    </location>
</feature>
<evidence type="ECO:0000313" key="3">
    <source>
        <dbReference type="Proteomes" id="UP001153709"/>
    </source>
</evidence>